<feature type="compositionally biased region" description="Polar residues" evidence="1">
    <location>
        <begin position="376"/>
        <end position="385"/>
    </location>
</feature>
<protein>
    <submittedName>
        <fullName evidence="2">Uncharacterized protein</fullName>
    </submittedName>
</protein>
<organism evidence="2 3">
    <name type="scientific">Solanum commersonii</name>
    <name type="common">Commerson's wild potato</name>
    <name type="synonym">Commerson's nightshade</name>
    <dbReference type="NCBI Taxonomy" id="4109"/>
    <lineage>
        <taxon>Eukaryota</taxon>
        <taxon>Viridiplantae</taxon>
        <taxon>Streptophyta</taxon>
        <taxon>Embryophyta</taxon>
        <taxon>Tracheophyta</taxon>
        <taxon>Spermatophyta</taxon>
        <taxon>Magnoliopsida</taxon>
        <taxon>eudicotyledons</taxon>
        <taxon>Gunneridae</taxon>
        <taxon>Pentapetalae</taxon>
        <taxon>asterids</taxon>
        <taxon>lamiids</taxon>
        <taxon>Solanales</taxon>
        <taxon>Solanaceae</taxon>
        <taxon>Solanoideae</taxon>
        <taxon>Solaneae</taxon>
        <taxon>Solanum</taxon>
    </lineage>
</organism>
<feature type="compositionally biased region" description="Polar residues" evidence="1">
    <location>
        <begin position="796"/>
        <end position="807"/>
    </location>
</feature>
<keyword evidence="3" id="KW-1185">Reference proteome</keyword>
<comment type="caution">
    <text evidence="2">The sequence shown here is derived from an EMBL/GenBank/DDBJ whole genome shotgun (WGS) entry which is preliminary data.</text>
</comment>
<dbReference type="EMBL" id="JACXVP010000005">
    <property type="protein sequence ID" value="KAG5603467.1"/>
    <property type="molecule type" value="Genomic_DNA"/>
</dbReference>
<accession>A0A9J5YRS0</accession>
<reference evidence="2 3" key="1">
    <citation type="submission" date="2020-09" db="EMBL/GenBank/DDBJ databases">
        <title>De no assembly of potato wild relative species, Solanum commersonii.</title>
        <authorList>
            <person name="Cho K."/>
        </authorList>
    </citation>
    <scope>NUCLEOTIDE SEQUENCE [LARGE SCALE GENOMIC DNA]</scope>
    <source>
        <strain evidence="2">LZ3.2</strain>
        <tissue evidence="2">Leaf</tissue>
    </source>
</reference>
<feature type="compositionally biased region" description="Polar residues" evidence="1">
    <location>
        <begin position="11"/>
        <end position="26"/>
    </location>
</feature>
<sequence length="807" mass="92023">MKPVGPHGQNDPFSRSNYPQNRTSVKTLPMEPVGPHGQNDNLQCQTIPGANIPMELVGPHGQNDPFSRPNKPQSSCPSRPKRPIFKVKRAPQQTFVKTLPIEPVRSHGQNNLFSRSNDSWSRPYLWSQLALTVKTTHFQGQTIPEADLTYGASWPSRPKRPIFKVKQSPKQTSVKTLPMEPVGLSRPKQLIFKVKRSLEQKFDLIFANILPRRPLRPYLWSQLARTAKTAHFQGQIIPREEPVGRHSQNILFSRSNDPQRRISTSFLPKFYRDVRLALPMEPVGLHGLNDPFSWSNDPRNSWPSRPKRPIFNVKRSPEKTSVKNLPMEPVGFQGQNDPFSRSNYPRSSWPSHPKRLIFKVKNAPEQTLPIEPVSPHGQNGPFSRSNDPRGKPPILPIFMCYKSMDFLVIQNSDLIFAKILPGRLLTPYLWSQLAHMAKTAHFQGQTIPEADLTYGASWPSRPKWPIFKVKRSPEQDLTYGASWLSRPKRPIFKVKRSPEQLALTAKMTHFQGQTIPVADLTCGASWPSRPNRPIFKVKQSPEQNQLALMTKMAHFEGQTIPRAGKLPPLPIFICYSSPSLLVIRNFDLIFAKNLLIRPLRPYLWSQLALRAKTSHFQGQTNPGADLTYRANWPSWPKRPIFKVNRSPKQETPTLPIFICYSSPSFLVIRNSDHIFAKILPGCSLRPYLWSQLAITAKTSQFQGQTIPEQSTEICGDPKFRWHLDQKFIWTSVKTLAMELVGHHSQNGPFSRSNEPRSSLRDFLVIQNSDFIFAKTTTSTSVKTLAMEPVGHHDQNDPFSWSNESRSK</sequence>
<feature type="region of interest" description="Disordered" evidence="1">
    <location>
        <begin position="368"/>
        <end position="389"/>
    </location>
</feature>
<feature type="region of interest" description="Disordered" evidence="1">
    <location>
        <begin position="787"/>
        <end position="807"/>
    </location>
</feature>
<evidence type="ECO:0000313" key="2">
    <source>
        <dbReference type="EMBL" id="KAG5603467.1"/>
    </source>
</evidence>
<name>A0A9J5YRS0_SOLCO</name>
<proteinExistence type="predicted"/>
<dbReference type="Proteomes" id="UP000824120">
    <property type="component" value="Chromosome 5"/>
</dbReference>
<evidence type="ECO:0000256" key="1">
    <source>
        <dbReference type="SAM" id="MobiDB-lite"/>
    </source>
</evidence>
<gene>
    <name evidence="2" type="ORF">H5410_024959</name>
</gene>
<evidence type="ECO:0000313" key="3">
    <source>
        <dbReference type="Proteomes" id="UP000824120"/>
    </source>
</evidence>
<feature type="compositionally biased region" description="Polar residues" evidence="1">
    <location>
        <begin position="38"/>
        <end position="48"/>
    </location>
</feature>
<dbReference type="AlphaFoldDB" id="A0A9J5YRS0"/>
<feature type="region of interest" description="Disordered" evidence="1">
    <location>
        <begin position="1"/>
        <end position="82"/>
    </location>
</feature>